<dbReference type="InterPro" id="IPR011053">
    <property type="entry name" value="Single_hybrid_motif"/>
</dbReference>
<dbReference type="PROSITE" id="PS51826">
    <property type="entry name" value="PSBD"/>
    <property type="match status" value="1"/>
</dbReference>
<dbReference type="FunFam" id="3.30.559.10:FF:000027">
    <property type="entry name" value="Dihydrolipoamide acetyltransferase component of pyruvate dehydrogenase complex"/>
    <property type="match status" value="1"/>
</dbReference>
<dbReference type="EC" id="2.3.1.-" evidence="10"/>
<dbReference type="Gene3D" id="3.30.559.10">
    <property type="entry name" value="Chloramphenicol acetyltransferase-like domain"/>
    <property type="match status" value="1"/>
</dbReference>
<comment type="subcellular location">
    <subcellularLocation>
        <location evidence="2">Mitochondrion matrix</location>
    </subcellularLocation>
</comment>
<dbReference type="PROSITE" id="PS00189">
    <property type="entry name" value="LIPOYL"/>
    <property type="match status" value="1"/>
</dbReference>
<dbReference type="GO" id="GO:0005829">
    <property type="term" value="C:cytosol"/>
    <property type="evidence" value="ECO:0007669"/>
    <property type="project" value="UniProtKB-ARBA"/>
</dbReference>
<comment type="similarity">
    <text evidence="3 10">Belongs to the 2-oxoacid dehydrogenase family.</text>
</comment>
<dbReference type="Gene3D" id="2.40.50.100">
    <property type="match status" value="1"/>
</dbReference>
<evidence type="ECO:0000313" key="13">
    <source>
        <dbReference type="EMBL" id="KAK6178680.1"/>
    </source>
</evidence>
<evidence type="ECO:0000259" key="12">
    <source>
        <dbReference type="PROSITE" id="PS51826"/>
    </source>
</evidence>
<dbReference type="InterPro" id="IPR050743">
    <property type="entry name" value="2-oxoacid_DH_E2_comp"/>
</dbReference>
<dbReference type="InterPro" id="IPR004167">
    <property type="entry name" value="PSBD"/>
</dbReference>
<dbReference type="InterPro" id="IPR001078">
    <property type="entry name" value="2-oxoacid_DH_actylTfrase"/>
</dbReference>
<evidence type="ECO:0000256" key="5">
    <source>
        <dbReference type="ARBA" id="ARBA00022823"/>
    </source>
</evidence>
<evidence type="ECO:0000256" key="1">
    <source>
        <dbReference type="ARBA" id="ARBA00001938"/>
    </source>
</evidence>
<protein>
    <recommendedName>
        <fullName evidence="10">Dihydrolipoamide acetyltransferase component of pyruvate dehydrogenase complex</fullName>
        <ecNumber evidence="10">2.3.1.-</ecNumber>
    </recommendedName>
</protein>
<evidence type="ECO:0000256" key="2">
    <source>
        <dbReference type="ARBA" id="ARBA00004305"/>
    </source>
</evidence>
<reference evidence="13 14" key="1">
    <citation type="submission" date="2024-01" db="EMBL/GenBank/DDBJ databases">
        <title>The genome of the rayed Mediterranean limpet Patella caerulea (Linnaeus, 1758).</title>
        <authorList>
            <person name="Anh-Thu Weber A."/>
            <person name="Halstead-Nussloch G."/>
        </authorList>
    </citation>
    <scope>NUCLEOTIDE SEQUENCE [LARGE SCALE GENOMIC DNA]</scope>
    <source>
        <strain evidence="13">AATW-2023a</strain>
        <tissue evidence="13">Whole specimen</tissue>
    </source>
</reference>
<dbReference type="PANTHER" id="PTHR43178:SF5">
    <property type="entry name" value="LIPOAMIDE ACYLTRANSFERASE COMPONENT OF BRANCHED-CHAIN ALPHA-KETO ACID DEHYDROGENASE COMPLEX, MITOCHONDRIAL"/>
    <property type="match status" value="1"/>
</dbReference>
<name>A0AAN8PXJ5_PATCE</name>
<comment type="cofactor">
    <cofactor evidence="1 10">
        <name>(R)-lipoate</name>
        <dbReference type="ChEBI" id="CHEBI:83088"/>
    </cofactor>
</comment>
<comment type="caution">
    <text evidence="13">The sequence shown here is derived from an EMBL/GenBank/DDBJ whole genome shotgun (WGS) entry which is preliminary data.</text>
</comment>
<dbReference type="AlphaFoldDB" id="A0AAN8PXJ5"/>
<evidence type="ECO:0000256" key="10">
    <source>
        <dbReference type="RuleBase" id="RU003423"/>
    </source>
</evidence>
<evidence type="ECO:0000256" key="3">
    <source>
        <dbReference type="ARBA" id="ARBA00007317"/>
    </source>
</evidence>
<dbReference type="SUPFAM" id="SSF47005">
    <property type="entry name" value="Peripheral subunit-binding domain of 2-oxo acid dehydrogenase complex"/>
    <property type="match status" value="1"/>
</dbReference>
<evidence type="ECO:0000313" key="14">
    <source>
        <dbReference type="Proteomes" id="UP001347796"/>
    </source>
</evidence>
<gene>
    <name evidence="13" type="ORF">SNE40_011207</name>
</gene>
<feature type="domain" description="Peripheral subunit-binding (PSBD)" evidence="12">
    <location>
        <begin position="172"/>
        <end position="209"/>
    </location>
</feature>
<dbReference type="SUPFAM" id="SSF51230">
    <property type="entry name" value="Single hybrid motif"/>
    <property type="match status" value="1"/>
</dbReference>
<accession>A0AAN8PXJ5</accession>
<dbReference type="Pfam" id="PF00198">
    <property type="entry name" value="2-oxoacid_dh"/>
    <property type="match status" value="1"/>
</dbReference>
<sequence>MMAQTLTRRALQACVKRIRESAHGRTINSISPCSLCKGHSSNRNLVLRSIDITRSFHLSPSFNAIKEFILSDIGEGIREVQVLEWFVKEGEKIAQFDPVCEVKSDKASVTITCRFDGIIRKLHYDVDETAQVGKPLLDIEVDKIKDAQTDHVDDVEEVPSSTHQTIKGSKVLATPAVRRLAMENTIDLGDIQGTGKDGRILKEDILIHLEGATRHLTEIAPVPEQFVPNKSKSTPVSRVAEQSPAIVRPVLGKDRTEPIKGITKTMVKVMSEALTIPHFGYYDEVDLSNLVQLRKEMKYVAEKRGIKLSYMPIFIKAASMALTDFPVLNSSLDSKCQHITYKASHNIGLAMDTPEGLTVPNVKNVQSLSVLEIAGELNRLQSLGNAGKLGSSDLSNGTFSLSNIGTIGGTYARPIIHPPQVAIGALGKIQVLPRYDYHGNLIKAHIMNVSWSADHRVIDGATMARFSNKWKELLENPSKMILDLK</sequence>
<keyword evidence="14" id="KW-1185">Reference proteome</keyword>
<evidence type="ECO:0000256" key="9">
    <source>
        <dbReference type="ARBA" id="ARBA00051775"/>
    </source>
</evidence>
<dbReference type="GO" id="GO:0005759">
    <property type="term" value="C:mitochondrial matrix"/>
    <property type="evidence" value="ECO:0007669"/>
    <property type="project" value="UniProtKB-SubCell"/>
</dbReference>
<evidence type="ECO:0000259" key="11">
    <source>
        <dbReference type="PROSITE" id="PS50968"/>
    </source>
</evidence>
<dbReference type="CDD" id="cd06849">
    <property type="entry name" value="lipoyl_domain"/>
    <property type="match status" value="1"/>
</dbReference>
<evidence type="ECO:0000256" key="8">
    <source>
        <dbReference type="ARBA" id="ARBA00023315"/>
    </source>
</evidence>
<evidence type="ECO:0000256" key="7">
    <source>
        <dbReference type="ARBA" id="ARBA00023128"/>
    </source>
</evidence>
<evidence type="ECO:0000256" key="4">
    <source>
        <dbReference type="ARBA" id="ARBA00022679"/>
    </source>
</evidence>
<feature type="domain" description="Lipoyl-binding" evidence="11">
    <location>
        <begin position="65"/>
        <end position="140"/>
    </location>
</feature>
<dbReference type="GO" id="GO:0031405">
    <property type="term" value="F:lipoic acid binding"/>
    <property type="evidence" value="ECO:0007669"/>
    <property type="project" value="TreeGrafter"/>
</dbReference>
<keyword evidence="7" id="KW-0496">Mitochondrion</keyword>
<dbReference type="Pfam" id="PF00364">
    <property type="entry name" value="Biotin_lipoyl"/>
    <property type="match status" value="1"/>
</dbReference>
<keyword evidence="8 10" id="KW-0012">Acyltransferase</keyword>
<dbReference type="Gene3D" id="4.10.320.10">
    <property type="entry name" value="E3-binding domain"/>
    <property type="match status" value="1"/>
</dbReference>
<keyword evidence="6" id="KW-0809">Transit peptide</keyword>
<dbReference type="FunFam" id="4.10.320.10:FF:000002">
    <property type="entry name" value="Dihydrolipoamide acetyltransferase component of pyruvate dehydrogenase complex"/>
    <property type="match status" value="1"/>
</dbReference>
<evidence type="ECO:0000256" key="6">
    <source>
        <dbReference type="ARBA" id="ARBA00022946"/>
    </source>
</evidence>
<dbReference type="Pfam" id="PF02817">
    <property type="entry name" value="E3_binding"/>
    <property type="match status" value="1"/>
</dbReference>
<dbReference type="PANTHER" id="PTHR43178">
    <property type="entry name" value="DIHYDROLIPOAMIDE ACETYLTRANSFERASE COMPONENT OF PYRUVATE DEHYDROGENASE COMPLEX"/>
    <property type="match status" value="1"/>
</dbReference>
<dbReference type="PROSITE" id="PS50968">
    <property type="entry name" value="BIOTINYL_LIPOYL"/>
    <property type="match status" value="1"/>
</dbReference>
<dbReference type="InterPro" id="IPR023213">
    <property type="entry name" value="CAT-like_dom_sf"/>
</dbReference>
<keyword evidence="4 10" id="KW-0808">Transferase</keyword>
<dbReference type="EMBL" id="JAZGQO010000008">
    <property type="protein sequence ID" value="KAK6178680.1"/>
    <property type="molecule type" value="Genomic_DNA"/>
</dbReference>
<comment type="catalytic activity">
    <reaction evidence="9">
        <text>N(6)-[(R)-dihydrolipoyl]-L-lysyl-[protein] + 2-methylpropanoyl-CoA = N(6)-[(R)-S(8)-2-methylpropanoyldihydrolipoyl]-L-lysyl-[protein] + CoA</text>
        <dbReference type="Rhea" id="RHEA:18865"/>
        <dbReference type="Rhea" id="RHEA-COMP:10475"/>
        <dbReference type="Rhea" id="RHEA-COMP:10497"/>
        <dbReference type="ChEBI" id="CHEBI:57287"/>
        <dbReference type="ChEBI" id="CHEBI:57338"/>
        <dbReference type="ChEBI" id="CHEBI:83100"/>
        <dbReference type="ChEBI" id="CHEBI:83142"/>
        <dbReference type="EC" id="2.3.1.168"/>
    </reaction>
    <physiologicalReaction direction="left-to-right" evidence="9">
        <dbReference type="Rhea" id="RHEA:18866"/>
    </physiologicalReaction>
</comment>
<organism evidence="13 14">
    <name type="scientific">Patella caerulea</name>
    <name type="common">Rayed Mediterranean limpet</name>
    <dbReference type="NCBI Taxonomy" id="87958"/>
    <lineage>
        <taxon>Eukaryota</taxon>
        <taxon>Metazoa</taxon>
        <taxon>Spiralia</taxon>
        <taxon>Lophotrochozoa</taxon>
        <taxon>Mollusca</taxon>
        <taxon>Gastropoda</taxon>
        <taxon>Patellogastropoda</taxon>
        <taxon>Patelloidea</taxon>
        <taxon>Patellidae</taxon>
        <taxon>Patella</taxon>
    </lineage>
</organism>
<proteinExistence type="inferred from homology"/>
<dbReference type="InterPro" id="IPR036625">
    <property type="entry name" value="E3-bd_dom_sf"/>
</dbReference>
<dbReference type="FunFam" id="2.40.50.100:FF:000013">
    <property type="entry name" value="Dihydrolipoamide acetyltransferase component of pyruvate dehydrogenase complex"/>
    <property type="match status" value="1"/>
</dbReference>
<dbReference type="InterPro" id="IPR003016">
    <property type="entry name" value="2-oxoA_DH_lipoyl-BS"/>
</dbReference>
<keyword evidence="5 10" id="KW-0450">Lipoyl</keyword>
<dbReference type="GO" id="GO:0016407">
    <property type="term" value="F:acetyltransferase activity"/>
    <property type="evidence" value="ECO:0007669"/>
    <property type="project" value="TreeGrafter"/>
</dbReference>
<dbReference type="InterPro" id="IPR000089">
    <property type="entry name" value="Biotin_lipoyl"/>
</dbReference>
<dbReference type="Proteomes" id="UP001347796">
    <property type="component" value="Unassembled WGS sequence"/>
</dbReference>
<dbReference type="SUPFAM" id="SSF52777">
    <property type="entry name" value="CoA-dependent acyltransferases"/>
    <property type="match status" value="1"/>
</dbReference>
<dbReference type="GO" id="GO:0043754">
    <property type="term" value="F:dihydrolipoamide branched chain acyltransferase activity"/>
    <property type="evidence" value="ECO:0007669"/>
    <property type="project" value="UniProtKB-EC"/>
</dbReference>